<proteinExistence type="predicted"/>
<dbReference type="OrthoDB" id="199763at2"/>
<evidence type="ECO:0000313" key="1">
    <source>
        <dbReference type="EMBL" id="ADG06997.1"/>
    </source>
</evidence>
<gene>
    <name evidence="1" type="ordered locus">Btus_2328</name>
</gene>
<dbReference type="AlphaFoldDB" id="D5WS45"/>
<dbReference type="RefSeq" id="WP_013076280.1">
    <property type="nucleotide sequence ID" value="NC_014098.1"/>
</dbReference>
<accession>D5WS45</accession>
<dbReference type="STRING" id="562970.Btus_2328"/>
<keyword evidence="2" id="KW-1185">Reference proteome</keyword>
<dbReference type="KEGG" id="bts:Btus_2328"/>
<sequence length="69" mass="8075">MAVAKEELHRLVDQITHPADLEIAYEALRAVVESDRDQSWFWTEYWQTGEREKDQRPGFGLRVCTPSVL</sequence>
<reference evidence="1 2" key="1">
    <citation type="journal article" date="2011" name="Stand. Genomic Sci.">
        <title>Complete genome sequence of the thermophilic, hydrogen-oxidizing Bacillus tusciae type strain (T2) and reclassification in the new genus, Kyrpidia gen. nov. as Kyrpidia tusciae comb. nov. and emendation of the family Alicyclobacillaceae da Costa and Rainey, 2010.</title>
        <authorList>
            <person name="Klenk H.P."/>
            <person name="Lapidus A."/>
            <person name="Chertkov O."/>
            <person name="Copeland A."/>
            <person name="Del Rio T.G."/>
            <person name="Nolan M."/>
            <person name="Lucas S."/>
            <person name="Chen F."/>
            <person name="Tice H."/>
            <person name="Cheng J.F."/>
            <person name="Han C."/>
            <person name="Bruce D."/>
            <person name="Goodwin L."/>
            <person name="Pitluck S."/>
            <person name="Pati A."/>
            <person name="Ivanova N."/>
            <person name="Mavromatis K."/>
            <person name="Daum C."/>
            <person name="Chen A."/>
            <person name="Palaniappan K."/>
            <person name="Chang Y.J."/>
            <person name="Land M."/>
            <person name="Hauser L."/>
            <person name="Jeffries C.D."/>
            <person name="Detter J.C."/>
            <person name="Rohde M."/>
            <person name="Abt B."/>
            <person name="Pukall R."/>
            <person name="Goker M."/>
            <person name="Bristow J."/>
            <person name="Markowitz V."/>
            <person name="Hugenholtz P."/>
            <person name="Eisen J.A."/>
        </authorList>
    </citation>
    <scope>NUCLEOTIDE SEQUENCE [LARGE SCALE GENOMIC DNA]</scope>
    <source>
        <strain evidence="1 2">DSM 2912</strain>
    </source>
</reference>
<name>D5WS45_KYRT2</name>
<organism evidence="1 2">
    <name type="scientific">Kyrpidia tusciae (strain DSM 2912 / NBRC 15312 / T2)</name>
    <name type="common">Bacillus tusciae</name>
    <dbReference type="NCBI Taxonomy" id="562970"/>
    <lineage>
        <taxon>Bacteria</taxon>
        <taxon>Bacillati</taxon>
        <taxon>Bacillota</taxon>
        <taxon>Bacilli</taxon>
        <taxon>Bacillales</taxon>
        <taxon>Alicyclobacillaceae</taxon>
        <taxon>Kyrpidia</taxon>
    </lineage>
</organism>
<protein>
    <submittedName>
        <fullName evidence="1">Uncharacterized protein</fullName>
    </submittedName>
</protein>
<dbReference type="EMBL" id="CP002017">
    <property type="protein sequence ID" value="ADG06997.1"/>
    <property type="molecule type" value="Genomic_DNA"/>
</dbReference>
<evidence type="ECO:0000313" key="2">
    <source>
        <dbReference type="Proteomes" id="UP000002368"/>
    </source>
</evidence>
<dbReference type="HOGENOM" id="CLU_2770530_0_0_9"/>
<dbReference type="Proteomes" id="UP000002368">
    <property type="component" value="Chromosome"/>
</dbReference>